<evidence type="ECO:0000313" key="1">
    <source>
        <dbReference type="EMBL" id="OGZ84818.1"/>
    </source>
</evidence>
<evidence type="ECO:0000313" key="2">
    <source>
        <dbReference type="Proteomes" id="UP000177751"/>
    </source>
</evidence>
<dbReference type="STRING" id="1802229.A2401_00030"/>
<organism evidence="1 2">
    <name type="scientific">Candidatus Staskawiczbacteria bacterium RIFOXYC1_FULL_38_18</name>
    <dbReference type="NCBI Taxonomy" id="1802229"/>
    <lineage>
        <taxon>Bacteria</taxon>
        <taxon>Candidatus Staskawicziibacteriota</taxon>
    </lineage>
</organism>
<sequence length="184" mass="21591">MQSPENHESAKIKSEQFVKKLEERAPYVKKPFAEWSVEERADFPCHFNNFIHKTPGGEKAEYSKDREDFDLPIKEVDKWSEKQIADSVARGIHSEKYFNTTVRQYYEDIKHYLVNSGIDVKDFSKRNRERMGCNDKMLGLKRGSQEYKEMSKLEVNLRAQLMLEALPAFLDLLDSGYTEIDLSR</sequence>
<protein>
    <submittedName>
        <fullName evidence="1">Uncharacterized protein</fullName>
    </submittedName>
</protein>
<reference evidence="1 2" key="1">
    <citation type="journal article" date="2016" name="Nat. Commun.">
        <title>Thousands of microbial genomes shed light on interconnected biogeochemical processes in an aquifer system.</title>
        <authorList>
            <person name="Anantharaman K."/>
            <person name="Brown C.T."/>
            <person name="Hug L.A."/>
            <person name="Sharon I."/>
            <person name="Castelle C.J."/>
            <person name="Probst A.J."/>
            <person name="Thomas B.C."/>
            <person name="Singh A."/>
            <person name="Wilkins M.J."/>
            <person name="Karaoz U."/>
            <person name="Brodie E.L."/>
            <person name="Williams K.H."/>
            <person name="Hubbard S.S."/>
            <person name="Banfield J.F."/>
        </authorList>
    </citation>
    <scope>NUCLEOTIDE SEQUENCE [LARGE SCALE GENOMIC DNA]</scope>
</reference>
<dbReference type="EMBL" id="MHPP01000012">
    <property type="protein sequence ID" value="OGZ84818.1"/>
    <property type="molecule type" value="Genomic_DNA"/>
</dbReference>
<proteinExistence type="predicted"/>
<dbReference type="Proteomes" id="UP000177751">
    <property type="component" value="Unassembled WGS sequence"/>
</dbReference>
<accession>A0A1G2JEX0</accession>
<comment type="caution">
    <text evidence="1">The sequence shown here is derived from an EMBL/GenBank/DDBJ whole genome shotgun (WGS) entry which is preliminary data.</text>
</comment>
<name>A0A1G2JEX0_9BACT</name>
<gene>
    <name evidence="1" type="ORF">A2401_00030</name>
</gene>
<dbReference type="AlphaFoldDB" id="A0A1G2JEX0"/>